<evidence type="ECO:0000256" key="1">
    <source>
        <dbReference type="SAM" id="MobiDB-lite"/>
    </source>
</evidence>
<feature type="region of interest" description="Disordered" evidence="1">
    <location>
        <begin position="394"/>
        <end position="417"/>
    </location>
</feature>
<dbReference type="AlphaFoldDB" id="A0AAE1DIH3"/>
<sequence>SYLSSQPKYPSWNSTHHYGVVRAKGDIVDSILYSTQTTYSNWHHYTPRTKPSHSFLREKCASKDEISGEWFEEDCYSIKRPFICQKVSARNPGPPSLDLNFAPGHKFAYIGYEMVAKCTAFTEIGAVVQFRLGDALGFTAIDGDLDHYGIKFTVEDGRFVEMDDRCFPQIKATMTVKLTKKLLGTNLSCCWYFQNSFASCSDIIPTNLRYLPRRPKLAIHGSYLLSKDEFLSATCSACVGTGGQLVWTLFRRRDELQWSSHFPFTQKMLVISGLPINQYKILPLVVGDNITTIEWALRQDALCGPYIESTFERLVGGDLHGSVLSCFSSNPDNITVTTEDVTARSFVLSVSGYEIPKWTDKRHLGIFLIMLTLLLNALGVCLCYGVPLLKKRKNKPATPNKAAKRRAPMDTPRRDRNMKEAMLYSRYRKLKKGVASQEPSTTEKSVFDLKRALSVFSILSEGAKSKTSTVASSKKIPTIVGEEGEEEL</sequence>
<dbReference type="Gene3D" id="3.10.100.10">
    <property type="entry name" value="Mannose-Binding Protein A, subunit A"/>
    <property type="match status" value="1"/>
</dbReference>
<feature type="compositionally biased region" description="Basic and acidic residues" evidence="1">
    <location>
        <begin position="407"/>
        <end position="417"/>
    </location>
</feature>
<dbReference type="InterPro" id="IPR016187">
    <property type="entry name" value="CTDL_fold"/>
</dbReference>
<dbReference type="Proteomes" id="UP001283361">
    <property type="component" value="Unassembled WGS sequence"/>
</dbReference>
<evidence type="ECO:0000256" key="2">
    <source>
        <dbReference type="SAM" id="Phobius"/>
    </source>
</evidence>
<proteinExistence type="predicted"/>
<keyword evidence="2" id="KW-0472">Membrane</keyword>
<dbReference type="EMBL" id="JAWDGP010003686">
    <property type="protein sequence ID" value="KAK3771752.1"/>
    <property type="molecule type" value="Genomic_DNA"/>
</dbReference>
<keyword evidence="2" id="KW-0812">Transmembrane</keyword>
<evidence type="ECO:0000313" key="3">
    <source>
        <dbReference type="EMBL" id="KAK3771752.1"/>
    </source>
</evidence>
<comment type="caution">
    <text evidence="3">The sequence shown here is derived from an EMBL/GenBank/DDBJ whole genome shotgun (WGS) entry which is preliminary data.</text>
</comment>
<dbReference type="SUPFAM" id="SSF56436">
    <property type="entry name" value="C-type lectin-like"/>
    <property type="match status" value="1"/>
</dbReference>
<keyword evidence="2" id="KW-1133">Transmembrane helix</keyword>
<keyword evidence="4" id="KW-1185">Reference proteome</keyword>
<gene>
    <name evidence="3" type="ORF">RRG08_041347</name>
</gene>
<name>A0AAE1DIH3_9GAST</name>
<feature type="transmembrane region" description="Helical" evidence="2">
    <location>
        <begin position="364"/>
        <end position="386"/>
    </location>
</feature>
<evidence type="ECO:0000313" key="4">
    <source>
        <dbReference type="Proteomes" id="UP001283361"/>
    </source>
</evidence>
<organism evidence="3 4">
    <name type="scientific">Elysia crispata</name>
    <name type="common">lettuce slug</name>
    <dbReference type="NCBI Taxonomy" id="231223"/>
    <lineage>
        <taxon>Eukaryota</taxon>
        <taxon>Metazoa</taxon>
        <taxon>Spiralia</taxon>
        <taxon>Lophotrochozoa</taxon>
        <taxon>Mollusca</taxon>
        <taxon>Gastropoda</taxon>
        <taxon>Heterobranchia</taxon>
        <taxon>Euthyneura</taxon>
        <taxon>Panpulmonata</taxon>
        <taxon>Sacoglossa</taxon>
        <taxon>Placobranchoidea</taxon>
        <taxon>Plakobranchidae</taxon>
        <taxon>Elysia</taxon>
    </lineage>
</organism>
<feature type="non-terminal residue" evidence="3">
    <location>
        <position position="1"/>
    </location>
</feature>
<reference evidence="3" key="1">
    <citation type="journal article" date="2023" name="G3 (Bethesda)">
        <title>A reference genome for the long-term kleptoplast-retaining sea slug Elysia crispata morphotype clarki.</title>
        <authorList>
            <person name="Eastman K.E."/>
            <person name="Pendleton A.L."/>
            <person name="Shaikh M.A."/>
            <person name="Suttiyut T."/>
            <person name="Ogas R."/>
            <person name="Tomko P."/>
            <person name="Gavelis G."/>
            <person name="Widhalm J.R."/>
            <person name="Wisecaver J.H."/>
        </authorList>
    </citation>
    <scope>NUCLEOTIDE SEQUENCE</scope>
    <source>
        <strain evidence="3">ECLA1</strain>
    </source>
</reference>
<protein>
    <submittedName>
        <fullName evidence="3">Uncharacterized protein</fullName>
    </submittedName>
</protein>
<accession>A0AAE1DIH3</accession>
<dbReference type="CDD" id="cd00037">
    <property type="entry name" value="CLECT"/>
    <property type="match status" value="1"/>
</dbReference>
<dbReference type="InterPro" id="IPR016186">
    <property type="entry name" value="C-type_lectin-like/link_sf"/>
</dbReference>